<dbReference type="PANTHER" id="PTHR24056:SF366">
    <property type="entry name" value="CYCLIN-DEPENDENT KINASE"/>
    <property type="match status" value="1"/>
</dbReference>
<dbReference type="InterPro" id="IPR050108">
    <property type="entry name" value="CDK"/>
</dbReference>
<dbReference type="GO" id="GO:0004693">
    <property type="term" value="F:cyclin-dependent protein serine/threonine kinase activity"/>
    <property type="evidence" value="ECO:0007669"/>
    <property type="project" value="TreeGrafter"/>
</dbReference>
<dbReference type="InterPro" id="IPR000719">
    <property type="entry name" value="Prot_kinase_dom"/>
</dbReference>
<keyword evidence="1" id="KW-0547">Nucleotide-binding</keyword>
<keyword evidence="5" id="KW-1185">Reference proteome</keyword>
<evidence type="ECO:0000256" key="1">
    <source>
        <dbReference type="ARBA" id="ARBA00022741"/>
    </source>
</evidence>
<keyword evidence="2" id="KW-0067">ATP-binding</keyword>
<dbReference type="GO" id="GO:0010389">
    <property type="term" value="P:regulation of G2/M transition of mitotic cell cycle"/>
    <property type="evidence" value="ECO:0007669"/>
    <property type="project" value="TreeGrafter"/>
</dbReference>
<protein>
    <recommendedName>
        <fullName evidence="3">Protein kinase domain-containing protein</fullName>
    </recommendedName>
</protein>
<dbReference type="GO" id="GO:0007165">
    <property type="term" value="P:signal transduction"/>
    <property type="evidence" value="ECO:0007669"/>
    <property type="project" value="TreeGrafter"/>
</dbReference>
<evidence type="ECO:0000313" key="4">
    <source>
        <dbReference type="EMBL" id="KAK9193431.1"/>
    </source>
</evidence>
<dbReference type="GO" id="GO:0051445">
    <property type="term" value="P:regulation of meiotic cell cycle"/>
    <property type="evidence" value="ECO:0007669"/>
    <property type="project" value="TreeGrafter"/>
</dbReference>
<reference evidence="4 5" key="1">
    <citation type="submission" date="2024-05" db="EMBL/GenBank/DDBJ databases">
        <title>Haplotype-resolved chromosome-level genome assembly of Huyou (Citrus changshanensis).</title>
        <authorList>
            <person name="Miao C."/>
            <person name="Chen W."/>
            <person name="Wu Y."/>
            <person name="Wang L."/>
            <person name="Zhao S."/>
            <person name="Grierson D."/>
            <person name="Xu C."/>
            <person name="Chen K."/>
        </authorList>
    </citation>
    <scope>NUCLEOTIDE SEQUENCE [LARGE SCALE GENOMIC DNA]</scope>
    <source>
        <strain evidence="4">01-14</strain>
        <tissue evidence="4">Leaf</tissue>
    </source>
</reference>
<comment type="caution">
    <text evidence="4">The sequence shown here is derived from an EMBL/GenBank/DDBJ whole genome shotgun (WGS) entry which is preliminary data.</text>
</comment>
<dbReference type="GO" id="GO:0000307">
    <property type="term" value="C:cyclin-dependent protein kinase holoenzyme complex"/>
    <property type="evidence" value="ECO:0007669"/>
    <property type="project" value="TreeGrafter"/>
</dbReference>
<organism evidence="4 5">
    <name type="scientific">Citrus x changshan-huyou</name>
    <dbReference type="NCBI Taxonomy" id="2935761"/>
    <lineage>
        <taxon>Eukaryota</taxon>
        <taxon>Viridiplantae</taxon>
        <taxon>Streptophyta</taxon>
        <taxon>Embryophyta</taxon>
        <taxon>Tracheophyta</taxon>
        <taxon>Spermatophyta</taxon>
        <taxon>Magnoliopsida</taxon>
        <taxon>eudicotyledons</taxon>
        <taxon>Gunneridae</taxon>
        <taxon>Pentapetalae</taxon>
        <taxon>rosids</taxon>
        <taxon>malvids</taxon>
        <taxon>Sapindales</taxon>
        <taxon>Rutaceae</taxon>
        <taxon>Aurantioideae</taxon>
        <taxon>Citrus</taxon>
    </lineage>
</organism>
<name>A0AAP0M1A6_9ROSI</name>
<evidence type="ECO:0000259" key="3">
    <source>
        <dbReference type="PROSITE" id="PS50011"/>
    </source>
</evidence>
<dbReference type="PANTHER" id="PTHR24056">
    <property type="entry name" value="CELL DIVISION PROTEIN KINASE"/>
    <property type="match status" value="1"/>
</dbReference>
<dbReference type="Pfam" id="PF00069">
    <property type="entry name" value="Pkinase"/>
    <property type="match status" value="1"/>
</dbReference>
<dbReference type="SUPFAM" id="SSF56112">
    <property type="entry name" value="Protein kinase-like (PK-like)"/>
    <property type="match status" value="1"/>
</dbReference>
<dbReference type="InterPro" id="IPR011009">
    <property type="entry name" value="Kinase-like_dom_sf"/>
</dbReference>
<dbReference type="GO" id="GO:0010468">
    <property type="term" value="P:regulation of gene expression"/>
    <property type="evidence" value="ECO:0007669"/>
    <property type="project" value="TreeGrafter"/>
</dbReference>
<dbReference type="GO" id="GO:0005634">
    <property type="term" value="C:nucleus"/>
    <property type="evidence" value="ECO:0007669"/>
    <property type="project" value="TreeGrafter"/>
</dbReference>
<dbReference type="GO" id="GO:0005524">
    <property type="term" value="F:ATP binding"/>
    <property type="evidence" value="ECO:0007669"/>
    <property type="project" value="UniProtKB-KW"/>
</dbReference>
<evidence type="ECO:0000313" key="5">
    <source>
        <dbReference type="Proteomes" id="UP001428341"/>
    </source>
</evidence>
<dbReference type="GO" id="GO:0030332">
    <property type="term" value="F:cyclin binding"/>
    <property type="evidence" value="ECO:0007669"/>
    <property type="project" value="TreeGrafter"/>
</dbReference>
<proteinExistence type="predicted"/>
<dbReference type="PROSITE" id="PS50011">
    <property type="entry name" value="PROTEIN_KINASE_DOM"/>
    <property type="match status" value="1"/>
</dbReference>
<dbReference type="EMBL" id="JBCGBO010000006">
    <property type="protein sequence ID" value="KAK9193431.1"/>
    <property type="molecule type" value="Genomic_DNA"/>
</dbReference>
<dbReference type="GO" id="GO:0005737">
    <property type="term" value="C:cytoplasm"/>
    <property type="evidence" value="ECO:0007669"/>
    <property type="project" value="TreeGrafter"/>
</dbReference>
<gene>
    <name evidence="4" type="ORF">WN944_004128</name>
</gene>
<evidence type="ECO:0000256" key="2">
    <source>
        <dbReference type="ARBA" id="ARBA00022840"/>
    </source>
</evidence>
<dbReference type="AlphaFoldDB" id="A0AAP0M1A6"/>
<dbReference type="GO" id="GO:0000082">
    <property type="term" value="P:G1/S transition of mitotic cell cycle"/>
    <property type="evidence" value="ECO:0007669"/>
    <property type="project" value="TreeGrafter"/>
</dbReference>
<dbReference type="Proteomes" id="UP001428341">
    <property type="component" value="Unassembled WGS sequence"/>
</dbReference>
<accession>A0AAP0M1A6</accession>
<feature type="domain" description="Protein kinase" evidence="3">
    <location>
        <begin position="69"/>
        <end position="338"/>
    </location>
</feature>
<dbReference type="Gene3D" id="1.10.510.10">
    <property type="entry name" value="Transferase(Phosphotransferase) domain 1"/>
    <property type="match status" value="1"/>
</dbReference>
<dbReference type="Gene3D" id="3.30.200.20">
    <property type="entry name" value="Phosphorylase Kinase, domain 1"/>
    <property type="match status" value="1"/>
</dbReference>
<sequence length="338" mass="38035">MMLSAQFTQCSYFGMPDADTLPEVALLSDHSWRKPSDELNLAEELTRLEPDGLDLLFESRPHAAVKNFQKQDSKLASGSSPSSDQGVYSSQIHDRFIKCLQYETDQIVAIKNIEVKAPSEGVQSSVMREVALFKKSLDVQSDLKRENLVFEYVNINLHKFIQQYHPMDSHLIKKFLYCILSGISYCHARKIIHRDLTTMNLLADIENKTVKIAADSGMAKEIDAPFDAHTTEYVTTMNSIECLHIIFLNDTVNDYDTFGTSLQMVILSYFGMPDANTLPEVTSLSDSDHSLLTPIETVNLAEELTRLDPWNPFCTIGRYKTMNCSHLIGFLSCVGGTV</sequence>
<dbReference type="SMART" id="SM00220">
    <property type="entry name" value="S_TKc"/>
    <property type="match status" value="1"/>
</dbReference>